<evidence type="ECO:0000313" key="2">
    <source>
        <dbReference type="EMBL" id="MCJ2186978.1"/>
    </source>
</evidence>
<dbReference type="RefSeq" id="WP_243919982.1">
    <property type="nucleotide sequence ID" value="NZ_JALHLG010000009.1"/>
</dbReference>
<reference evidence="2 3" key="1">
    <citation type="submission" date="2022-04" db="EMBL/GenBank/DDBJ databases">
        <title>Identification of a novel bacterium isolated from mangrove sediments.</title>
        <authorList>
            <person name="Pan X."/>
        </authorList>
    </citation>
    <scope>NUCLEOTIDE SEQUENCE [LARGE SCALE GENOMIC DNA]</scope>
    <source>
        <strain evidence="2 3">B2638</strain>
    </source>
</reference>
<organism evidence="2 3">
    <name type="scientific">Novosphingobium beihaiensis</name>
    <dbReference type="NCBI Taxonomy" id="2930389"/>
    <lineage>
        <taxon>Bacteria</taxon>
        <taxon>Pseudomonadati</taxon>
        <taxon>Pseudomonadota</taxon>
        <taxon>Alphaproteobacteria</taxon>
        <taxon>Sphingomonadales</taxon>
        <taxon>Sphingomonadaceae</taxon>
        <taxon>Novosphingobium</taxon>
    </lineage>
</organism>
<proteinExistence type="predicted"/>
<accession>A0ABT0BQ30</accession>
<sequence length="114" mass="12885">MTEISRSSQVVFLLRQELQRMSTRRASKGDGAASTRDSGSSSPIRRLREIASDENYGEEEFNRSLVQALLSERLGSRLTDDARFQRTVDEVLRLINSDEQARTLITAARKQLLA</sequence>
<dbReference type="EMBL" id="JALHLG010000009">
    <property type="protein sequence ID" value="MCJ2186978.1"/>
    <property type="molecule type" value="Genomic_DNA"/>
</dbReference>
<protein>
    <submittedName>
        <fullName evidence="2">Uncharacterized protein</fullName>
    </submittedName>
</protein>
<evidence type="ECO:0000256" key="1">
    <source>
        <dbReference type="SAM" id="MobiDB-lite"/>
    </source>
</evidence>
<gene>
    <name evidence="2" type="ORF">MTR66_09140</name>
</gene>
<keyword evidence="3" id="KW-1185">Reference proteome</keyword>
<dbReference type="Proteomes" id="UP001202281">
    <property type="component" value="Unassembled WGS sequence"/>
</dbReference>
<evidence type="ECO:0000313" key="3">
    <source>
        <dbReference type="Proteomes" id="UP001202281"/>
    </source>
</evidence>
<comment type="caution">
    <text evidence="2">The sequence shown here is derived from an EMBL/GenBank/DDBJ whole genome shotgun (WGS) entry which is preliminary data.</text>
</comment>
<feature type="region of interest" description="Disordered" evidence="1">
    <location>
        <begin position="22"/>
        <end position="49"/>
    </location>
</feature>
<name>A0ABT0BQ30_9SPHN</name>